<proteinExistence type="predicted"/>
<dbReference type="EMBL" id="ODYU01000202">
    <property type="protein sequence ID" value="SOQ34589.1"/>
    <property type="molecule type" value="Genomic_DNA"/>
</dbReference>
<dbReference type="AlphaFoldDB" id="A0A2H1V194"/>
<name>A0A2H1V194_SPOFR</name>
<reference evidence="1" key="1">
    <citation type="submission" date="2016-07" db="EMBL/GenBank/DDBJ databases">
        <authorList>
            <person name="Bretaudeau A."/>
        </authorList>
    </citation>
    <scope>NUCLEOTIDE SEQUENCE</scope>
    <source>
        <strain evidence="1">Rice</strain>
        <tissue evidence="1">Whole body</tissue>
    </source>
</reference>
<sequence length="276" mass="30603">MELCVVVNGADNMIAIIMNTIIVNVSHKRTNGNFSGLVPTYKAKNGRQNILNEIKNSEDTIASGENRMTSPALGEMRGSVRLLLTKNRPVLIAAFRAGAPHGVWNYAQYLYGNTLTPLLHGTYNIDGDEMCNATLLWMSLTSTNHIHWYTWLSTGGNGLSYAVFLYRKMLVSSTLFFNGRNHPMTSPALGEARGSVRLLLTKNHPFSTPACRAGAPVNPLGSPQHQPWARIQTSVLDYLKPFNQSAHNCFLRITKHCIIIVNNLQIKRIVLMPSAQ</sequence>
<organism evidence="1">
    <name type="scientific">Spodoptera frugiperda</name>
    <name type="common">Fall armyworm</name>
    <dbReference type="NCBI Taxonomy" id="7108"/>
    <lineage>
        <taxon>Eukaryota</taxon>
        <taxon>Metazoa</taxon>
        <taxon>Ecdysozoa</taxon>
        <taxon>Arthropoda</taxon>
        <taxon>Hexapoda</taxon>
        <taxon>Insecta</taxon>
        <taxon>Pterygota</taxon>
        <taxon>Neoptera</taxon>
        <taxon>Endopterygota</taxon>
        <taxon>Lepidoptera</taxon>
        <taxon>Glossata</taxon>
        <taxon>Ditrysia</taxon>
        <taxon>Noctuoidea</taxon>
        <taxon>Noctuidae</taxon>
        <taxon>Amphipyrinae</taxon>
        <taxon>Spodoptera</taxon>
    </lineage>
</organism>
<accession>A0A2H1V194</accession>
<protein>
    <submittedName>
        <fullName evidence="1">SFRICE_027915</fullName>
    </submittedName>
</protein>
<gene>
    <name evidence="1" type="ORF">SFRICE_027915</name>
</gene>
<evidence type="ECO:0000313" key="1">
    <source>
        <dbReference type="EMBL" id="SOQ34589.1"/>
    </source>
</evidence>